<organism evidence="2 3">
    <name type="scientific">Kaistella chaponensis</name>
    <dbReference type="NCBI Taxonomy" id="713588"/>
    <lineage>
        <taxon>Bacteria</taxon>
        <taxon>Pseudomonadati</taxon>
        <taxon>Bacteroidota</taxon>
        <taxon>Flavobacteriia</taxon>
        <taxon>Flavobacteriales</taxon>
        <taxon>Weeksellaceae</taxon>
        <taxon>Chryseobacterium group</taxon>
        <taxon>Kaistella</taxon>
    </lineage>
</organism>
<evidence type="ECO:0000256" key="1">
    <source>
        <dbReference type="SAM" id="MobiDB-lite"/>
    </source>
</evidence>
<protein>
    <submittedName>
        <fullName evidence="2">Uncharacterized protein</fullName>
    </submittedName>
</protein>
<dbReference type="AlphaFoldDB" id="A0A1N7MTZ1"/>
<name>A0A1N7MTZ1_9FLAO</name>
<sequence>MFYKSKKYLILVLQKIKLMKRTFGTLLITSLFIIACSKNETTQNTEPADYAETEERLIQNPGKDSLKKDSTAVPSAMPPQAQPTVGNE</sequence>
<keyword evidence="3" id="KW-1185">Reference proteome</keyword>
<evidence type="ECO:0000313" key="3">
    <source>
        <dbReference type="Proteomes" id="UP000185839"/>
    </source>
</evidence>
<reference evidence="3" key="1">
    <citation type="submission" date="2017-01" db="EMBL/GenBank/DDBJ databases">
        <authorList>
            <person name="Varghese N."/>
            <person name="Submissions S."/>
        </authorList>
    </citation>
    <scope>NUCLEOTIDE SEQUENCE [LARGE SCALE GENOMIC DNA]</scope>
    <source>
        <strain evidence="3">DSM 23145</strain>
    </source>
</reference>
<dbReference type="Proteomes" id="UP000185839">
    <property type="component" value="Unassembled WGS sequence"/>
</dbReference>
<gene>
    <name evidence="2" type="ORF">SAMN05421789_11028</name>
</gene>
<feature type="region of interest" description="Disordered" evidence="1">
    <location>
        <begin position="41"/>
        <end position="88"/>
    </location>
</feature>
<dbReference type="EMBL" id="FTOI01000010">
    <property type="protein sequence ID" value="SIS89431.1"/>
    <property type="molecule type" value="Genomic_DNA"/>
</dbReference>
<accession>A0A1N7MTZ1</accession>
<proteinExistence type="predicted"/>
<evidence type="ECO:0000313" key="2">
    <source>
        <dbReference type="EMBL" id="SIS89431.1"/>
    </source>
</evidence>